<reference evidence="2 3" key="1">
    <citation type="submission" date="2014-03" db="EMBL/GenBank/DDBJ databases">
        <title>Draft genome of the hookworm Oesophagostomum dentatum.</title>
        <authorList>
            <person name="Mitreva M."/>
        </authorList>
    </citation>
    <scope>NUCLEOTIDE SEQUENCE [LARGE SCALE GENOMIC DNA]</scope>
    <source>
        <strain evidence="2 3">OD-Hann</strain>
    </source>
</reference>
<evidence type="ECO:0000256" key="1">
    <source>
        <dbReference type="SAM" id="MobiDB-lite"/>
    </source>
</evidence>
<organism evidence="2 3">
    <name type="scientific">Oesophagostomum dentatum</name>
    <name type="common">Nodular worm</name>
    <dbReference type="NCBI Taxonomy" id="61180"/>
    <lineage>
        <taxon>Eukaryota</taxon>
        <taxon>Metazoa</taxon>
        <taxon>Ecdysozoa</taxon>
        <taxon>Nematoda</taxon>
        <taxon>Chromadorea</taxon>
        <taxon>Rhabditida</taxon>
        <taxon>Rhabditina</taxon>
        <taxon>Rhabditomorpha</taxon>
        <taxon>Strongyloidea</taxon>
        <taxon>Strongylidae</taxon>
        <taxon>Oesophagostomum</taxon>
    </lineage>
</organism>
<keyword evidence="3" id="KW-1185">Reference proteome</keyword>
<proteinExistence type="predicted"/>
<dbReference type="Proteomes" id="UP000053660">
    <property type="component" value="Unassembled WGS sequence"/>
</dbReference>
<evidence type="ECO:0000313" key="3">
    <source>
        <dbReference type="Proteomes" id="UP000053660"/>
    </source>
</evidence>
<protein>
    <submittedName>
        <fullName evidence="2">Uncharacterized protein</fullName>
    </submittedName>
</protein>
<dbReference type="EMBL" id="KN591796">
    <property type="protein sequence ID" value="KHJ81273.1"/>
    <property type="molecule type" value="Genomic_DNA"/>
</dbReference>
<feature type="region of interest" description="Disordered" evidence="1">
    <location>
        <begin position="14"/>
        <end position="47"/>
    </location>
</feature>
<accession>A0A0B1S7I9</accession>
<feature type="compositionally biased region" description="Polar residues" evidence="1">
    <location>
        <begin position="28"/>
        <end position="45"/>
    </location>
</feature>
<evidence type="ECO:0000313" key="2">
    <source>
        <dbReference type="EMBL" id="KHJ81273.1"/>
    </source>
</evidence>
<gene>
    <name evidence="2" type="ORF">OESDEN_19041</name>
</gene>
<sequence>MPFKIGREFILLPEQSRPEGRSPFAISVPSSFPQRQRNSPQSLNSKLAGKFPVPRLCRGFQTRLFVADLRPLVSSH</sequence>
<name>A0A0B1S7I9_OESDE</name>
<dbReference type="OrthoDB" id="5842689at2759"/>
<dbReference type="AlphaFoldDB" id="A0A0B1S7I9"/>